<evidence type="ECO:0000313" key="2">
    <source>
        <dbReference type="EMBL" id="MPN22577.1"/>
    </source>
</evidence>
<evidence type="ECO:0000256" key="1">
    <source>
        <dbReference type="SAM" id="MobiDB-lite"/>
    </source>
</evidence>
<organism evidence="2">
    <name type="scientific">bioreactor metagenome</name>
    <dbReference type="NCBI Taxonomy" id="1076179"/>
    <lineage>
        <taxon>unclassified sequences</taxon>
        <taxon>metagenomes</taxon>
        <taxon>ecological metagenomes</taxon>
    </lineage>
</organism>
<protein>
    <submittedName>
        <fullName evidence="2">Uncharacterized protein</fullName>
    </submittedName>
</protein>
<gene>
    <name evidence="2" type="ORF">SDC9_169960</name>
</gene>
<feature type="region of interest" description="Disordered" evidence="1">
    <location>
        <begin position="1"/>
        <end position="33"/>
    </location>
</feature>
<accession>A0A645G6R2</accession>
<reference evidence="2" key="1">
    <citation type="submission" date="2019-08" db="EMBL/GenBank/DDBJ databases">
        <authorList>
            <person name="Kucharzyk K."/>
            <person name="Murdoch R.W."/>
            <person name="Higgins S."/>
            <person name="Loffler F."/>
        </authorList>
    </citation>
    <scope>NUCLEOTIDE SEQUENCE</scope>
</reference>
<name>A0A645G6R2_9ZZZZ</name>
<dbReference type="EMBL" id="VSSQ01070849">
    <property type="protein sequence ID" value="MPN22577.1"/>
    <property type="molecule type" value="Genomic_DNA"/>
</dbReference>
<proteinExistence type="predicted"/>
<sequence length="104" mass="11335">MAKAKRQGWHGGLIHGRAHVAQPLRRDLPQKGQGQVQILRAGKVALAQLKQPLLHRKHPLRGGCVEVDGDKQAHGVAPLLGMLGHKPVSHHYIPISRLPPALFS</sequence>
<comment type="caution">
    <text evidence="2">The sequence shown here is derived from an EMBL/GenBank/DDBJ whole genome shotgun (WGS) entry which is preliminary data.</text>
</comment>
<dbReference type="AlphaFoldDB" id="A0A645G6R2"/>